<reference evidence="1" key="1">
    <citation type="submission" date="2021-05" db="EMBL/GenBank/DDBJ databases">
        <authorList>
            <person name="Pan Q."/>
            <person name="Jouanno E."/>
            <person name="Zahm M."/>
            <person name="Klopp C."/>
            <person name="Cabau C."/>
            <person name="Louis A."/>
            <person name="Berthelot C."/>
            <person name="Parey E."/>
            <person name="Roest Crollius H."/>
            <person name="Montfort J."/>
            <person name="Robinson-Rechavi M."/>
            <person name="Bouchez O."/>
            <person name="Lampietro C."/>
            <person name="Lopez Roques C."/>
            <person name="Donnadieu C."/>
            <person name="Postlethwait J."/>
            <person name="Bobe J."/>
            <person name="Dillon D."/>
            <person name="Chandos A."/>
            <person name="von Hippel F."/>
            <person name="Guiguen Y."/>
        </authorList>
    </citation>
    <scope>NUCLEOTIDE SEQUENCE</scope>
    <source>
        <strain evidence="1">YG-Jan2019</strain>
    </source>
</reference>
<gene>
    <name evidence="1" type="ORF">DPEC_G00295720</name>
</gene>
<evidence type="ECO:0000313" key="1">
    <source>
        <dbReference type="EMBL" id="KAJ7991283.1"/>
    </source>
</evidence>
<accession>A0ACC2FIK5</accession>
<comment type="caution">
    <text evidence="1">The sequence shown here is derived from an EMBL/GenBank/DDBJ whole genome shotgun (WGS) entry which is preliminary data.</text>
</comment>
<dbReference type="Proteomes" id="UP001157502">
    <property type="component" value="Chromosome 27"/>
</dbReference>
<evidence type="ECO:0000313" key="2">
    <source>
        <dbReference type="Proteomes" id="UP001157502"/>
    </source>
</evidence>
<organism evidence="1 2">
    <name type="scientific">Dallia pectoralis</name>
    <name type="common">Alaska blackfish</name>
    <dbReference type="NCBI Taxonomy" id="75939"/>
    <lineage>
        <taxon>Eukaryota</taxon>
        <taxon>Metazoa</taxon>
        <taxon>Chordata</taxon>
        <taxon>Craniata</taxon>
        <taxon>Vertebrata</taxon>
        <taxon>Euteleostomi</taxon>
        <taxon>Actinopterygii</taxon>
        <taxon>Neopterygii</taxon>
        <taxon>Teleostei</taxon>
        <taxon>Protacanthopterygii</taxon>
        <taxon>Esociformes</taxon>
        <taxon>Umbridae</taxon>
        <taxon>Dallia</taxon>
    </lineage>
</organism>
<keyword evidence="2" id="KW-1185">Reference proteome</keyword>
<sequence length="118" mass="13468">MEPLTPAGRRLLKKGAVPLLFQWNNYSLPAPWPGVWERTERPNTESTDDPSVESDPPPDHNYCDIAEPAALDMSLDRNGELHVEITRLQKLIEEITISSKFCLERFAGSVDDIRFFTR</sequence>
<dbReference type="EMBL" id="CM055754">
    <property type="protein sequence ID" value="KAJ7991283.1"/>
    <property type="molecule type" value="Genomic_DNA"/>
</dbReference>
<proteinExistence type="predicted"/>
<protein>
    <submittedName>
        <fullName evidence="1">Uncharacterized protein</fullName>
    </submittedName>
</protein>
<name>A0ACC2FIK5_DALPE</name>